<evidence type="ECO:0000256" key="1">
    <source>
        <dbReference type="ARBA" id="ARBA00022737"/>
    </source>
</evidence>
<dbReference type="PANTHER" id="PTHR24198">
    <property type="entry name" value="ANKYRIN REPEAT AND PROTEIN KINASE DOMAIN-CONTAINING PROTEIN"/>
    <property type="match status" value="1"/>
</dbReference>
<dbReference type="VEuPathDB" id="FungiDB:H257_15428"/>
<name>W4FPN2_APHAT</name>
<keyword evidence="4" id="KW-0479">Metal-binding</keyword>
<keyword evidence="4" id="KW-0862">Zinc</keyword>
<dbReference type="PANTHER" id="PTHR24198:SF165">
    <property type="entry name" value="ANKYRIN REPEAT-CONTAINING PROTEIN-RELATED"/>
    <property type="match status" value="1"/>
</dbReference>
<evidence type="ECO:0000256" key="4">
    <source>
        <dbReference type="PROSITE-ProRule" id="PRU00175"/>
    </source>
</evidence>
<evidence type="ECO:0000256" key="2">
    <source>
        <dbReference type="ARBA" id="ARBA00023043"/>
    </source>
</evidence>
<feature type="domain" description="RING-type" evidence="6">
    <location>
        <begin position="483"/>
        <end position="520"/>
    </location>
</feature>
<sequence length="532" mass="57765">MSSDREQTLQTLCRLDKSIAELERVRDRILTKKDAYPDNSDKALRQTKQLNVVVSDLRALQAEKAAAFKADVFVDEQVPYMAAFHGNLSALQMFVSSMSPVTSHYLEHSDRITGNTPLMAACARGHVDCAKILVAVGADVDARNLRGSTPLHCACENGQVEVVAFLLDVPYLSPYSVDRRNQSALQVARNACLDNDAWARFKECARLLEERCCIFRGWVYESSSPVGMSKLFGSSPWKLRYAIVLRTAPSSSHVEIGLFNAKVHARCPPVPTSILVYALGAPCHRSAGRHRRHSKEFSFTFPAKRDGFGVASVEFAAASADGFTAWMNFFDVYSTLATLDDALLVRDEDVTNSDTGDVTHEEEPSKTTAAWGPPPSHHHAPPSPSAPKLVDESLEASSPPADAPSAPSVALSPSAQVAFEVGHGGFAGLDEGGKKNTSKKLTIDPPDHPPSHHLQNVVAAPPPPPTTTTTSKEEEEKEARRVCILCCDGPQNAVCVPCGHNAICMQCAENVLGSTCPVCRQHIRELVRIYKG</sequence>
<keyword evidence="4" id="KW-0863">Zinc-finger</keyword>
<dbReference type="STRING" id="112090.W4FPN2"/>
<feature type="compositionally biased region" description="Basic and acidic residues" evidence="5">
    <location>
        <begin position="441"/>
        <end position="450"/>
    </location>
</feature>
<dbReference type="GO" id="GO:0008270">
    <property type="term" value="F:zinc ion binding"/>
    <property type="evidence" value="ECO:0007669"/>
    <property type="project" value="UniProtKB-KW"/>
</dbReference>
<dbReference type="SMART" id="SM00248">
    <property type="entry name" value="ANK"/>
    <property type="match status" value="2"/>
</dbReference>
<evidence type="ECO:0000313" key="7">
    <source>
        <dbReference type="EMBL" id="ETV68618.1"/>
    </source>
</evidence>
<dbReference type="SUPFAM" id="SSF48403">
    <property type="entry name" value="Ankyrin repeat"/>
    <property type="match status" value="1"/>
</dbReference>
<evidence type="ECO:0000259" key="6">
    <source>
        <dbReference type="PROSITE" id="PS50089"/>
    </source>
</evidence>
<dbReference type="GeneID" id="20817424"/>
<feature type="compositionally biased region" description="Low complexity" evidence="5">
    <location>
        <begin position="395"/>
        <end position="409"/>
    </location>
</feature>
<keyword evidence="2 3" id="KW-0040">ANK repeat</keyword>
<dbReference type="PROSITE" id="PS50297">
    <property type="entry name" value="ANK_REP_REGION"/>
    <property type="match status" value="2"/>
</dbReference>
<accession>W4FPN2</accession>
<dbReference type="InterPro" id="IPR036770">
    <property type="entry name" value="Ankyrin_rpt-contain_sf"/>
</dbReference>
<keyword evidence="1" id="KW-0677">Repeat</keyword>
<dbReference type="RefSeq" id="XP_009841843.1">
    <property type="nucleotide sequence ID" value="XM_009843541.1"/>
</dbReference>
<dbReference type="Gene3D" id="1.25.40.20">
    <property type="entry name" value="Ankyrin repeat-containing domain"/>
    <property type="match status" value="1"/>
</dbReference>
<feature type="region of interest" description="Disordered" evidence="5">
    <location>
        <begin position="352"/>
        <end position="409"/>
    </location>
</feature>
<evidence type="ECO:0000256" key="5">
    <source>
        <dbReference type="SAM" id="MobiDB-lite"/>
    </source>
</evidence>
<dbReference type="PROSITE" id="PS50088">
    <property type="entry name" value="ANK_REPEAT"/>
    <property type="match status" value="2"/>
</dbReference>
<feature type="repeat" description="ANK" evidence="3">
    <location>
        <begin position="146"/>
        <end position="168"/>
    </location>
</feature>
<dbReference type="EMBL" id="KI913183">
    <property type="protein sequence ID" value="ETV68618.1"/>
    <property type="molecule type" value="Genomic_DNA"/>
</dbReference>
<dbReference type="OrthoDB" id="10038642at2759"/>
<dbReference type="Gene3D" id="3.30.40.10">
    <property type="entry name" value="Zinc/RING finger domain, C3HC4 (zinc finger)"/>
    <property type="match status" value="1"/>
</dbReference>
<dbReference type="InterPro" id="IPR001841">
    <property type="entry name" value="Znf_RING"/>
</dbReference>
<dbReference type="InterPro" id="IPR002110">
    <property type="entry name" value="Ankyrin_rpt"/>
</dbReference>
<dbReference type="PROSITE" id="PS50089">
    <property type="entry name" value="ZF_RING_2"/>
    <property type="match status" value="1"/>
</dbReference>
<dbReference type="Pfam" id="PF13920">
    <property type="entry name" value="zf-C3HC4_3"/>
    <property type="match status" value="1"/>
</dbReference>
<dbReference type="SUPFAM" id="SSF57850">
    <property type="entry name" value="RING/U-box"/>
    <property type="match status" value="1"/>
</dbReference>
<reference evidence="7" key="1">
    <citation type="submission" date="2013-12" db="EMBL/GenBank/DDBJ databases">
        <title>The Genome Sequence of Aphanomyces astaci APO3.</title>
        <authorList>
            <consortium name="The Broad Institute Genomics Platform"/>
            <person name="Russ C."/>
            <person name="Tyler B."/>
            <person name="van West P."/>
            <person name="Dieguez-Uribeondo J."/>
            <person name="Young S.K."/>
            <person name="Zeng Q."/>
            <person name="Gargeya S."/>
            <person name="Fitzgerald M."/>
            <person name="Abouelleil A."/>
            <person name="Alvarado L."/>
            <person name="Chapman S.B."/>
            <person name="Gainer-Dewar J."/>
            <person name="Goldberg J."/>
            <person name="Griggs A."/>
            <person name="Gujja S."/>
            <person name="Hansen M."/>
            <person name="Howarth C."/>
            <person name="Imamovic A."/>
            <person name="Ireland A."/>
            <person name="Larimer J."/>
            <person name="McCowan C."/>
            <person name="Murphy C."/>
            <person name="Pearson M."/>
            <person name="Poon T.W."/>
            <person name="Priest M."/>
            <person name="Roberts A."/>
            <person name="Saif S."/>
            <person name="Shea T."/>
            <person name="Sykes S."/>
            <person name="Wortman J."/>
            <person name="Nusbaum C."/>
            <person name="Birren B."/>
        </authorList>
    </citation>
    <scope>NUCLEOTIDE SEQUENCE [LARGE SCALE GENOMIC DNA]</scope>
    <source>
        <strain evidence="7">APO3</strain>
    </source>
</reference>
<feature type="region of interest" description="Disordered" evidence="5">
    <location>
        <begin position="426"/>
        <end position="474"/>
    </location>
</feature>
<protein>
    <recommendedName>
        <fullName evidence="6">RING-type domain-containing protein</fullName>
    </recommendedName>
</protein>
<proteinExistence type="predicted"/>
<dbReference type="AlphaFoldDB" id="W4FPN2"/>
<feature type="repeat" description="ANK" evidence="3">
    <location>
        <begin position="113"/>
        <end position="145"/>
    </location>
</feature>
<evidence type="ECO:0000256" key="3">
    <source>
        <dbReference type="PROSITE-ProRule" id="PRU00023"/>
    </source>
</evidence>
<gene>
    <name evidence="7" type="ORF">H257_15428</name>
</gene>
<dbReference type="InterPro" id="IPR013083">
    <property type="entry name" value="Znf_RING/FYVE/PHD"/>
</dbReference>
<organism evidence="7">
    <name type="scientific">Aphanomyces astaci</name>
    <name type="common">Crayfish plague agent</name>
    <dbReference type="NCBI Taxonomy" id="112090"/>
    <lineage>
        <taxon>Eukaryota</taxon>
        <taxon>Sar</taxon>
        <taxon>Stramenopiles</taxon>
        <taxon>Oomycota</taxon>
        <taxon>Saprolegniomycetes</taxon>
        <taxon>Saprolegniales</taxon>
        <taxon>Verrucalvaceae</taxon>
        <taxon>Aphanomyces</taxon>
    </lineage>
</organism>
<dbReference type="Pfam" id="PF12796">
    <property type="entry name" value="Ank_2"/>
    <property type="match status" value="1"/>
</dbReference>